<proteinExistence type="predicted"/>
<dbReference type="EMBL" id="JAYFUM010000007">
    <property type="protein sequence ID" value="MEA5138859.1"/>
    <property type="molecule type" value="Genomic_DNA"/>
</dbReference>
<protein>
    <submittedName>
        <fullName evidence="1">Uncharacterized protein</fullName>
    </submittedName>
</protein>
<accession>A0ABU5Q7Q1</accession>
<dbReference type="Proteomes" id="UP001302949">
    <property type="component" value="Unassembled WGS sequence"/>
</dbReference>
<dbReference type="RefSeq" id="WP_323296022.1">
    <property type="nucleotide sequence ID" value="NZ_JAYFUM010000007.1"/>
</dbReference>
<reference evidence="1 2" key="1">
    <citation type="submission" date="2023-12" db="EMBL/GenBank/DDBJ databases">
        <title>Novel species of the genus Arcicella isolated from rivers.</title>
        <authorList>
            <person name="Lu H."/>
        </authorList>
    </citation>
    <scope>NUCLEOTIDE SEQUENCE [LARGE SCALE GENOMIC DNA]</scope>
    <source>
        <strain evidence="1 2">KCTC 23307</strain>
    </source>
</reference>
<keyword evidence="2" id="KW-1185">Reference proteome</keyword>
<gene>
    <name evidence="1" type="ORF">VB248_06935</name>
</gene>
<comment type="caution">
    <text evidence="1">The sequence shown here is derived from an EMBL/GenBank/DDBJ whole genome shotgun (WGS) entry which is preliminary data.</text>
</comment>
<evidence type="ECO:0000313" key="2">
    <source>
        <dbReference type="Proteomes" id="UP001302949"/>
    </source>
</evidence>
<name>A0ABU5Q7Q1_9BACT</name>
<evidence type="ECO:0000313" key="1">
    <source>
        <dbReference type="EMBL" id="MEA5138859.1"/>
    </source>
</evidence>
<organism evidence="1 2">
    <name type="scientific">Arcicella rigui</name>
    <dbReference type="NCBI Taxonomy" id="797020"/>
    <lineage>
        <taxon>Bacteria</taxon>
        <taxon>Pseudomonadati</taxon>
        <taxon>Bacteroidota</taxon>
        <taxon>Cytophagia</taxon>
        <taxon>Cytophagales</taxon>
        <taxon>Flectobacillaceae</taxon>
        <taxon>Arcicella</taxon>
    </lineage>
</organism>
<sequence length="99" mass="11400">MEAIRINVSKQMDGYTFSIAPSIRQLIKSWFPNSHPANNIFVAYDTKSDFEVYYNKLESYIYPALLGMDNQSELNKKVDFIQFVDSHTGNILHSHKVPA</sequence>